<evidence type="ECO:0000256" key="5">
    <source>
        <dbReference type="ARBA" id="ARBA00023125"/>
    </source>
</evidence>
<protein>
    <submittedName>
        <fullName evidence="11">Response regulator</fullName>
    </submittedName>
</protein>
<dbReference type="Gene3D" id="3.40.50.2300">
    <property type="match status" value="1"/>
</dbReference>
<dbReference type="EMBL" id="CP137624">
    <property type="protein sequence ID" value="WPK13711.1"/>
    <property type="molecule type" value="Genomic_DNA"/>
</dbReference>
<keyword evidence="7" id="KW-0597">Phosphoprotein</keyword>
<dbReference type="SUPFAM" id="SSF48452">
    <property type="entry name" value="TPR-like"/>
    <property type="match status" value="1"/>
</dbReference>
<evidence type="ECO:0000256" key="6">
    <source>
        <dbReference type="ARBA" id="ARBA00023163"/>
    </source>
</evidence>
<reference evidence="11 12" key="1">
    <citation type="submission" date="2023-09" db="EMBL/GenBank/DDBJ databases">
        <authorList>
            <person name="Page C.A."/>
            <person name="Perez-Diaz I.M."/>
        </authorList>
    </citation>
    <scope>NUCLEOTIDE SEQUENCE [LARGE SCALE GENOMIC DNA]</scope>
    <source>
        <strain evidence="11 12">Ll15</strain>
    </source>
</reference>
<dbReference type="InterPro" id="IPR016032">
    <property type="entry name" value="Sig_transdc_resp-reg_C-effctor"/>
</dbReference>
<dbReference type="InterPro" id="IPR036388">
    <property type="entry name" value="WH-like_DNA-bd_sf"/>
</dbReference>
<organism evidence="11 12">
    <name type="scientific">Lysinibacillus louembei</name>
    <dbReference type="NCBI Taxonomy" id="1470088"/>
    <lineage>
        <taxon>Bacteria</taxon>
        <taxon>Bacillati</taxon>
        <taxon>Bacillota</taxon>
        <taxon>Bacilli</taxon>
        <taxon>Bacillales</taxon>
        <taxon>Bacillaceae</taxon>
        <taxon>Lysinibacillus</taxon>
    </lineage>
</organism>
<sequence length="380" mass="44940">MRVVLIDDEVLPMARLKTLLLENELQKIEIVGEYNDPIEAYENIKSLRPDAIFSDIEMPELNGLELAEKVQEIQPSVEVVFITGFDRYAIDAFNIHAIDYMLKPVQKDRLHKTLTRLQLMLNDKPAQKYNSTCLKLFGELRVVTADGQVQSMKWRTAKAKEIFSYLLSRNEKSISKDALLELFWSEVDIEKSVKQLYTTIYTIRKTLKQYNLHDVQIASLQLDSGYQLQLGNVLVDVDEWTKQLNALPNLTVDTYEEHDQVFNAYQNHFLKDCDYIWAESERERLKRMWRQHALQLSKFYINEQMYEKAIQVEKKLQSLDADEELQYFTLMKLYDILDNPEAVEEQYTLLKQVLEEQLAVDLSEEVTSWYRQWRSKQKRK</sequence>
<evidence type="ECO:0000313" key="12">
    <source>
        <dbReference type="Proteomes" id="UP001322664"/>
    </source>
</evidence>
<keyword evidence="4" id="KW-0805">Transcription regulation</keyword>
<proteinExistence type="inferred from homology"/>
<dbReference type="InterPro" id="IPR001789">
    <property type="entry name" value="Sig_transdc_resp-reg_receiver"/>
</dbReference>
<dbReference type="InterPro" id="IPR005158">
    <property type="entry name" value="BTAD"/>
</dbReference>
<dbReference type="Proteomes" id="UP001322664">
    <property type="component" value="Chromosome"/>
</dbReference>
<dbReference type="SMART" id="SM00448">
    <property type="entry name" value="REC"/>
    <property type="match status" value="1"/>
</dbReference>
<comment type="similarity">
    <text evidence="2">Belongs to the AfsR/DnrI/RedD regulatory family.</text>
</comment>
<dbReference type="SUPFAM" id="SSF52172">
    <property type="entry name" value="CheY-like"/>
    <property type="match status" value="1"/>
</dbReference>
<feature type="DNA-binding region" description="OmpR/PhoB-type" evidence="8">
    <location>
        <begin position="126"/>
        <end position="230"/>
    </location>
</feature>
<comment type="subcellular location">
    <subcellularLocation>
        <location evidence="1">Cytoplasm</location>
    </subcellularLocation>
</comment>
<dbReference type="InterPro" id="IPR011990">
    <property type="entry name" value="TPR-like_helical_dom_sf"/>
</dbReference>
<dbReference type="SUPFAM" id="SSF46894">
    <property type="entry name" value="C-terminal effector domain of the bipartite response regulators"/>
    <property type="match status" value="1"/>
</dbReference>
<feature type="domain" description="OmpR/PhoB-type" evidence="10">
    <location>
        <begin position="126"/>
        <end position="230"/>
    </location>
</feature>
<dbReference type="InterPro" id="IPR051677">
    <property type="entry name" value="AfsR-DnrI-RedD_regulator"/>
</dbReference>
<dbReference type="PROSITE" id="PS50110">
    <property type="entry name" value="RESPONSE_REGULATORY"/>
    <property type="match status" value="1"/>
</dbReference>
<dbReference type="InterPro" id="IPR001867">
    <property type="entry name" value="OmpR/PhoB-type_DNA-bd"/>
</dbReference>
<feature type="modified residue" description="4-aspartylphosphate" evidence="7">
    <location>
        <position position="55"/>
    </location>
</feature>
<keyword evidence="6" id="KW-0804">Transcription</keyword>
<accession>A0ABZ0S2E7</accession>
<dbReference type="PANTHER" id="PTHR35807:SF2">
    <property type="entry name" value="TRANSCRIPTIONAL ACTIVATOR DOMAIN"/>
    <property type="match status" value="1"/>
</dbReference>
<gene>
    <name evidence="11" type="ORF">R6U77_08635</name>
</gene>
<keyword evidence="3" id="KW-0902">Two-component regulatory system</keyword>
<evidence type="ECO:0000259" key="10">
    <source>
        <dbReference type="PROSITE" id="PS51755"/>
    </source>
</evidence>
<evidence type="ECO:0000256" key="3">
    <source>
        <dbReference type="ARBA" id="ARBA00023012"/>
    </source>
</evidence>
<dbReference type="PROSITE" id="PS51755">
    <property type="entry name" value="OMPR_PHOB"/>
    <property type="match status" value="1"/>
</dbReference>
<evidence type="ECO:0000313" key="11">
    <source>
        <dbReference type="EMBL" id="WPK13711.1"/>
    </source>
</evidence>
<evidence type="ECO:0000256" key="4">
    <source>
        <dbReference type="ARBA" id="ARBA00023015"/>
    </source>
</evidence>
<name>A0ABZ0S2E7_9BACI</name>
<keyword evidence="5 8" id="KW-0238">DNA-binding</keyword>
<dbReference type="InterPro" id="IPR011006">
    <property type="entry name" value="CheY-like_superfamily"/>
</dbReference>
<dbReference type="Pfam" id="PF00072">
    <property type="entry name" value="Response_reg"/>
    <property type="match status" value="1"/>
</dbReference>
<dbReference type="RefSeq" id="WP_319838167.1">
    <property type="nucleotide sequence ID" value="NZ_CP137624.1"/>
</dbReference>
<feature type="domain" description="Response regulatory" evidence="9">
    <location>
        <begin position="2"/>
        <end position="118"/>
    </location>
</feature>
<evidence type="ECO:0000256" key="1">
    <source>
        <dbReference type="ARBA" id="ARBA00004496"/>
    </source>
</evidence>
<evidence type="ECO:0000256" key="2">
    <source>
        <dbReference type="ARBA" id="ARBA00005820"/>
    </source>
</evidence>
<evidence type="ECO:0000256" key="8">
    <source>
        <dbReference type="PROSITE-ProRule" id="PRU01091"/>
    </source>
</evidence>
<dbReference type="Gene3D" id="1.25.40.10">
    <property type="entry name" value="Tetratricopeptide repeat domain"/>
    <property type="match status" value="1"/>
</dbReference>
<evidence type="ECO:0000259" key="9">
    <source>
        <dbReference type="PROSITE" id="PS50110"/>
    </source>
</evidence>
<dbReference type="SMART" id="SM01043">
    <property type="entry name" value="BTAD"/>
    <property type="match status" value="1"/>
</dbReference>
<keyword evidence="12" id="KW-1185">Reference proteome</keyword>
<dbReference type="Gene3D" id="1.10.10.10">
    <property type="entry name" value="Winged helix-like DNA-binding domain superfamily/Winged helix DNA-binding domain"/>
    <property type="match status" value="1"/>
</dbReference>
<evidence type="ECO:0000256" key="7">
    <source>
        <dbReference type="PROSITE-ProRule" id="PRU00169"/>
    </source>
</evidence>
<dbReference type="PANTHER" id="PTHR35807">
    <property type="entry name" value="TRANSCRIPTIONAL REGULATOR REDD-RELATED"/>
    <property type="match status" value="1"/>
</dbReference>